<evidence type="ECO:0000313" key="1">
    <source>
        <dbReference type="EMBL" id="CAB9529932.1"/>
    </source>
</evidence>
<dbReference type="Gene3D" id="3.40.50.720">
    <property type="entry name" value="NAD(P)-binding Rossmann-like Domain"/>
    <property type="match status" value="1"/>
</dbReference>
<dbReference type="Proteomes" id="UP001153069">
    <property type="component" value="Unassembled WGS sequence"/>
</dbReference>
<reference evidence="1" key="1">
    <citation type="submission" date="2020-06" db="EMBL/GenBank/DDBJ databases">
        <authorList>
            <consortium name="Plant Systems Biology data submission"/>
        </authorList>
    </citation>
    <scope>NUCLEOTIDE SEQUENCE</scope>
    <source>
        <strain evidence="1">D6</strain>
    </source>
</reference>
<comment type="caution">
    <text evidence="1">The sequence shown here is derived from an EMBL/GenBank/DDBJ whole genome shotgun (WGS) entry which is preliminary data.</text>
</comment>
<dbReference type="SUPFAM" id="SSF51735">
    <property type="entry name" value="NAD(P)-binding Rossmann-fold domains"/>
    <property type="match status" value="1"/>
</dbReference>
<dbReference type="AlphaFoldDB" id="A0A9N8HY29"/>
<keyword evidence="2" id="KW-1185">Reference proteome</keyword>
<proteinExistence type="predicted"/>
<evidence type="ECO:0000313" key="2">
    <source>
        <dbReference type="Proteomes" id="UP001153069"/>
    </source>
</evidence>
<organism evidence="1 2">
    <name type="scientific">Seminavis robusta</name>
    <dbReference type="NCBI Taxonomy" id="568900"/>
    <lineage>
        <taxon>Eukaryota</taxon>
        <taxon>Sar</taxon>
        <taxon>Stramenopiles</taxon>
        <taxon>Ochrophyta</taxon>
        <taxon>Bacillariophyta</taxon>
        <taxon>Bacillariophyceae</taxon>
        <taxon>Bacillariophycidae</taxon>
        <taxon>Naviculales</taxon>
        <taxon>Naviculaceae</taxon>
        <taxon>Seminavis</taxon>
    </lineage>
</organism>
<feature type="non-terminal residue" evidence="1">
    <location>
        <position position="1"/>
    </location>
</feature>
<dbReference type="EMBL" id="CAICTM010002676">
    <property type="protein sequence ID" value="CAB9529932.1"/>
    <property type="molecule type" value="Genomic_DNA"/>
</dbReference>
<dbReference type="OrthoDB" id="300709at2759"/>
<name>A0A9N8HY29_9STRA</name>
<protein>
    <submittedName>
        <fullName evidence="1">Uncharacterized protein</fullName>
    </submittedName>
</protein>
<dbReference type="InterPro" id="IPR036291">
    <property type="entry name" value="NAD(P)-bd_dom_sf"/>
</dbReference>
<sequence length="200" mass="22411">RQDETKLAFDYHVLRLAPHFNDTLQLKYNASTSASDNNGVTWIAYPWPPSIRTPTVSAKDVARIAVALLLQPDRLPNGAVVPVATDYANPHEMAQYMTLAIANANDTNKDTSIIQAHQPILLKPHAMLSYEQQCLVAMGDYLAQQQSQLGIVKDDWGKKQTKHKYKLQDILLQQQSQDNEEPLETVQAFVQRVFGAGQTK</sequence>
<gene>
    <name evidence="1" type="ORF">SEMRO_2678_G334430.1</name>
</gene>
<accession>A0A9N8HY29</accession>